<protein>
    <submittedName>
        <fullName evidence="11">Uncharacterized protein</fullName>
    </submittedName>
</protein>
<evidence type="ECO:0000256" key="5">
    <source>
        <dbReference type="ARBA" id="ARBA00022737"/>
    </source>
</evidence>
<evidence type="ECO:0000256" key="3">
    <source>
        <dbReference type="ARBA" id="ARBA00022448"/>
    </source>
</evidence>
<evidence type="ECO:0000256" key="1">
    <source>
        <dbReference type="ARBA" id="ARBA00004141"/>
    </source>
</evidence>
<evidence type="ECO:0000256" key="2">
    <source>
        <dbReference type="ARBA" id="ARBA00006375"/>
    </source>
</evidence>
<evidence type="ECO:0000256" key="8">
    <source>
        <dbReference type="PROSITE-ProRule" id="PRU00282"/>
    </source>
</evidence>
<name>A0ABD1LYC0_9FABA</name>
<evidence type="ECO:0000256" key="7">
    <source>
        <dbReference type="ARBA" id="ARBA00023136"/>
    </source>
</evidence>
<evidence type="ECO:0000256" key="10">
    <source>
        <dbReference type="SAM" id="MobiDB-lite"/>
    </source>
</evidence>
<dbReference type="SUPFAM" id="SSF103506">
    <property type="entry name" value="Mitochondrial carrier"/>
    <property type="match status" value="1"/>
</dbReference>
<feature type="repeat" description="Solcar" evidence="8">
    <location>
        <begin position="1"/>
        <end position="70"/>
    </location>
</feature>
<evidence type="ECO:0000256" key="4">
    <source>
        <dbReference type="ARBA" id="ARBA00022692"/>
    </source>
</evidence>
<dbReference type="AlphaFoldDB" id="A0ABD1LYC0"/>
<dbReference type="GO" id="GO:0016020">
    <property type="term" value="C:membrane"/>
    <property type="evidence" value="ECO:0007669"/>
    <property type="project" value="UniProtKB-SubCell"/>
</dbReference>
<evidence type="ECO:0000256" key="6">
    <source>
        <dbReference type="ARBA" id="ARBA00022989"/>
    </source>
</evidence>
<keyword evidence="12" id="KW-1185">Reference proteome</keyword>
<dbReference type="InterPro" id="IPR023395">
    <property type="entry name" value="MCP_dom_sf"/>
</dbReference>
<keyword evidence="6" id="KW-1133">Transmembrane helix</keyword>
<reference evidence="11 12" key="1">
    <citation type="submission" date="2024-08" db="EMBL/GenBank/DDBJ databases">
        <title>Insights into the chromosomal genome structure of Flemingia macrophylla.</title>
        <authorList>
            <person name="Ding Y."/>
            <person name="Zhao Y."/>
            <person name="Bi W."/>
            <person name="Wu M."/>
            <person name="Zhao G."/>
            <person name="Gong Y."/>
            <person name="Li W."/>
            <person name="Zhang P."/>
        </authorList>
    </citation>
    <scope>NUCLEOTIDE SEQUENCE [LARGE SCALE GENOMIC DNA]</scope>
    <source>
        <strain evidence="11">DYQJB</strain>
        <tissue evidence="11">Leaf</tissue>
    </source>
</reference>
<keyword evidence="7 8" id="KW-0472">Membrane</keyword>
<dbReference type="Proteomes" id="UP001603857">
    <property type="component" value="Unassembled WGS sequence"/>
</dbReference>
<keyword evidence="4 8" id="KW-0812">Transmembrane</keyword>
<organism evidence="11 12">
    <name type="scientific">Flemingia macrophylla</name>
    <dbReference type="NCBI Taxonomy" id="520843"/>
    <lineage>
        <taxon>Eukaryota</taxon>
        <taxon>Viridiplantae</taxon>
        <taxon>Streptophyta</taxon>
        <taxon>Embryophyta</taxon>
        <taxon>Tracheophyta</taxon>
        <taxon>Spermatophyta</taxon>
        <taxon>Magnoliopsida</taxon>
        <taxon>eudicotyledons</taxon>
        <taxon>Gunneridae</taxon>
        <taxon>Pentapetalae</taxon>
        <taxon>rosids</taxon>
        <taxon>fabids</taxon>
        <taxon>Fabales</taxon>
        <taxon>Fabaceae</taxon>
        <taxon>Papilionoideae</taxon>
        <taxon>50 kb inversion clade</taxon>
        <taxon>NPAAA clade</taxon>
        <taxon>indigoferoid/millettioid clade</taxon>
        <taxon>Phaseoleae</taxon>
        <taxon>Flemingia</taxon>
    </lineage>
</organism>
<dbReference type="PANTHER" id="PTHR45667">
    <property type="entry name" value="S-ADENOSYLMETHIONINE MITOCHONDRIAL CARRIER PROTEIN"/>
    <property type="match status" value="1"/>
</dbReference>
<comment type="caution">
    <text evidence="11">The sequence shown here is derived from an EMBL/GenBank/DDBJ whole genome shotgun (WGS) entry which is preliminary data.</text>
</comment>
<sequence>MSWVWATAEDLGRNRAKLSLSFTARLFHILVQILRNDSIMGLYSGYSAMLLRNLSTGVLSYSSFEYLKSAVLKVTKQNHLEPFQSMSGKGVGKVAAVMYDGVLTTVKQILKEEETDVIFHQIDNDLSPFPRFAYHRTNPHKVGESTGGEKMTHFPPPSMSLNVA</sequence>
<comment type="subcellular location">
    <subcellularLocation>
        <location evidence="1">Membrane</location>
        <topology evidence="1">Multi-pass membrane protein</topology>
    </subcellularLocation>
</comment>
<evidence type="ECO:0000313" key="11">
    <source>
        <dbReference type="EMBL" id="KAL2328471.1"/>
    </source>
</evidence>
<accession>A0ABD1LYC0</accession>
<dbReference type="Gene3D" id="1.50.40.10">
    <property type="entry name" value="Mitochondrial carrier domain"/>
    <property type="match status" value="1"/>
</dbReference>
<dbReference type="PROSITE" id="PS50920">
    <property type="entry name" value="SOLCAR"/>
    <property type="match status" value="1"/>
</dbReference>
<dbReference type="EMBL" id="JBGMDY010000007">
    <property type="protein sequence ID" value="KAL2328471.1"/>
    <property type="molecule type" value="Genomic_DNA"/>
</dbReference>
<proteinExistence type="inferred from homology"/>
<dbReference type="Pfam" id="PF00153">
    <property type="entry name" value="Mito_carr"/>
    <property type="match status" value="1"/>
</dbReference>
<keyword evidence="5" id="KW-0677">Repeat</keyword>
<feature type="region of interest" description="Disordered" evidence="10">
    <location>
        <begin position="141"/>
        <end position="164"/>
    </location>
</feature>
<evidence type="ECO:0000256" key="9">
    <source>
        <dbReference type="RuleBase" id="RU000488"/>
    </source>
</evidence>
<dbReference type="InterPro" id="IPR018108">
    <property type="entry name" value="MCP_transmembrane"/>
</dbReference>
<comment type="similarity">
    <text evidence="2 9">Belongs to the mitochondrial carrier (TC 2.A.29) family.</text>
</comment>
<evidence type="ECO:0000313" key="12">
    <source>
        <dbReference type="Proteomes" id="UP001603857"/>
    </source>
</evidence>
<gene>
    <name evidence="11" type="ORF">Fmac_021898</name>
</gene>
<keyword evidence="3 9" id="KW-0813">Transport</keyword>